<dbReference type="Proteomes" id="UP001612741">
    <property type="component" value="Unassembled WGS sequence"/>
</dbReference>
<accession>A0ABW7YRS2</accession>
<proteinExistence type="predicted"/>
<evidence type="ECO:0000313" key="1">
    <source>
        <dbReference type="EMBL" id="MFI6497988.1"/>
    </source>
</evidence>
<name>A0ABW7YRS2_9ACTN</name>
<keyword evidence="2" id="KW-1185">Reference proteome</keyword>
<dbReference type="EMBL" id="JBITGY010000003">
    <property type="protein sequence ID" value="MFI6497988.1"/>
    <property type="molecule type" value="Genomic_DNA"/>
</dbReference>
<organism evidence="1 2">
    <name type="scientific">Nonomuraea typhae</name>
    <dbReference type="NCBI Taxonomy" id="2603600"/>
    <lineage>
        <taxon>Bacteria</taxon>
        <taxon>Bacillati</taxon>
        <taxon>Actinomycetota</taxon>
        <taxon>Actinomycetes</taxon>
        <taxon>Streptosporangiales</taxon>
        <taxon>Streptosporangiaceae</taxon>
        <taxon>Nonomuraea</taxon>
    </lineage>
</organism>
<reference evidence="1 2" key="1">
    <citation type="submission" date="2024-10" db="EMBL/GenBank/DDBJ databases">
        <title>The Natural Products Discovery Center: Release of the First 8490 Sequenced Strains for Exploring Actinobacteria Biosynthetic Diversity.</title>
        <authorList>
            <person name="Kalkreuter E."/>
            <person name="Kautsar S.A."/>
            <person name="Yang D."/>
            <person name="Bader C.D."/>
            <person name="Teijaro C.N."/>
            <person name="Fluegel L."/>
            <person name="Davis C.M."/>
            <person name="Simpson J.R."/>
            <person name="Lauterbach L."/>
            <person name="Steele A.D."/>
            <person name="Gui C."/>
            <person name="Meng S."/>
            <person name="Li G."/>
            <person name="Viehrig K."/>
            <person name="Ye F."/>
            <person name="Su P."/>
            <person name="Kiefer A.F."/>
            <person name="Nichols A."/>
            <person name="Cepeda A.J."/>
            <person name="Yan W."/>
            <person name="Fan B."/>
            <person name="Jiang Y."/>
            <person name="Adhikari A."/>
            <person name="Zheng C.-J."/>
            <person name="Schuster L."/>
            <person name="Cowan T.M."/>
            <person name="Smanski M.J."/>
            <person name="Chevrette M.G."/>
            <person name="De Carvalho L.P.S."/>
            <person name="Shen B."/>
        </authorList>
    </citation>
    <scope>NUCLEOTIDE SEQUENCE [LARGE SCALE GENOMIC DNA]</scope>
    <source>
        <strain evidence="1 2">NPDC050545</strain>
    </source>
</reference>
<evidence type="ECO:0000313" key="2">
    <source>
        <dbReference type="Proteomes" id="UP001612741"/>
    </source>
</evidence>
<dbReference type="RefSeq" id="WP_397081249.1">
    <property type="nucleotide sequence ID" value="NZ_JBITGY010000003.1"/>
</dbReference>
<sequence>MTVPLEEPVQVSDNGVRSFIPPTLCFVLRNRSGDPVDVVSSLLITMDARQFRDFEALALLDQFGLWCIGSVDEYDAGPEAQAPGRRFSIRKCLNNPV</sequence>
<protein>
    <submittedName>
        <fullName evidence="1">Uncharacterized protein</fullName>
    </submittedName>
</protein>
<comment type="caution">
    <text evidence="1">The sequence shown here is derived from an EMBL/GenBank/DDBJ whole genome shotgun (WGS) entry which is preliminary data.</text>
</comment>
<gene>
    <name evidence="1" type="ORF">ACIBG2_11410</name>
</gene>